<protein>
    <submittedName>
        <fullName evidence="2">DUF481 domain-containing protein</fullName>
    </submittedName>
</protein>
<feature type="chain" id="PRO_5046102050" evidence="1">
    <location>
        <begin position="22"/>
        <end position="340"/>
    </location>
</feature>
<dbReference type="RefSeq" id="WP_345492322.1">
    <property type="nucleotide sequence ID" value="NZ_BAABHY010000006.1"/>
</dbReference>
<dbReference type="Pfam" id="PF04338">
    <property type="entry name" value="DUF481"/>
    <property type="match status" value="1"/>
</dbReference>
<feature type="signal peptide" evidence="1">
    <location>
        <begin position="1"/>
        <end position="21"/>
    </location>
</feature>
<proteinExistence type="predicted"/>
<gene>
    <name evidence="2" type="ORF">GCM10023211_22740</name>
</gene>
<keyword evidence="1" id="KW-0732">Signal</keyword>
<evidence type="ECO:0000313" key="3">
    <source>
        <dbReference type="Proteomes" id="UP001500171"/>
    </source>
</evidence>
<evidence type="ECO:0000256" key="1">
    <source>
        <dbReference type="SAM" id="SignalP"/>
    </source>
</evidence>
<keyword evidence="3" id="KW-1185">Reference proteome</keyword>
<dbReference type="InterPro" id="IPR007433">
    <property type="entry name" value="DUF481"/>
</dbReference>
<reference evidence="3" key="1">
    <citation type="journal article" date="2019" name="Int. J. Syst. Evol. Microbiol.">
        <title>The Global Catalogue of Microorganisms (GCM) 10K type strain sequencing project: providing services to taxonomists for standard genome sequencing and annotation.</title>
        <authorList>
            <consortium name="The Broad Institute Genomics Platform"/>
            <consortium name="The Broad Institute Genome Sequencing Center for Infectious Disease"/>
            <person name="Wu L."/>
            <person name="Ma J."/>
        </authorList>
    </citation>
    <scope>NUCLEOTIDE SEQUENCE [LARGE SCALE GENOMIC DNA]</scope>
    <source>
        <strain evidence="3">JCM 18050</strain>
    </source>
</reference>
<organism evidence="2 3">
    <name type="scientific">Orbus sasakiae</name>
    <dbReference type="NCBI Taxonomy" id="1078475"/>
    <lineage>
        <taxon>Bacteria</taxon>
        <taxon>Pseudomonadati</taxon>
        <taxon>Pseudomonadota</taxon>
        <taxon>Gammaproteobacteria</taxon>
        <taxon>Orbales</taxon>
        <taxon>Orbaceae</taxon>
        <taxon>Orbus</taxon>
    </lineage>
</organism>
<dbReference type="Proteomes" id="UP001500171">
    <property type="component" value="Unassembled WGS sequence"/>
</dbReference>
<evidence type="ECO:0000313" key="2">
    <source>
        <dbReference type="EMBL" id="GAA5113908.1"/>
    </source>
</evidence>
<dbReference type="EMBL" id="BAABHY010000006">
    <property type="protein sequence ID" value="GAA5113908.1"/>
    <property type="molecule type" value="Genomic_DNA"/>
</dbReference>
<name>A0ABP9NBH7_9GAMM</name>
<comment type="caution">
    <text evidence="2">The sequence shown here is derived from an EMBL/GenBank/DDBJ whole genome shotgun (WGS) entry which is preliminary data.</text>
</comment>
<accession>A0ABP9NBH7</accession>
<sequence>MFYNLKLFVTLLILLPSLCFADTVWMKNGDIITGIIQVIDSNKMVLETKYAGTITIKATEVKTLTIDKPAVVKNDLHAEKFYISEIKPSEEPGAMIIVDKRGEEQTVSITNNLILYKQKINEFLDEVTFNGNIKGGFFYDKGTKKTEQYIFDTDLTVKHSLWRHNMSVNLRRSLKNDSVSSYYYTTQYTVDKFIDPTIFWQTSVQYKHDWIEKIASKKSFGTGPGYQLWDNELSSFSLALLLNYQEMHYQDGDESRHPLATTRWNYQRFFSGKAIRIFTTGSIGRSFDDTVALDLSATLGASYKVTDWFIISTTFNKDKSRTKDGNSNNTNYNLGFGVSW</sequence>